<keyword evidence="2 10" id="KW-0813">Transport</keyword>
<evidence type="ECO:0000256" key="6">
    <source>
        <dbReference type="ARBA" id="ARBA00023077"/>
    </source>
</evidence>
<protein>
    <submittedName>
        <fullName evidence="15">Iron complex outermembrane recepter protein</fullName>
    </submittedName>
</protein>
<keyword evidence="3 10" id="KW-1134">Transmembrane beta strand</keyword>
<reference evidence="16" key="1">
    <citation type="submission" date="2016-10" db="EMBL/GenBank/DDBJ databases">
        <authorList>
            <person name="Varghese N."/>
            <person name="Submissions S."/>
        </authorList>
    </citation>
    <scope>NUCLEOTIDE SEQUENCE [LARGE SCALE GENOMIC DNA]</scope>
    <source>
        <strain evidence="16">DSM 17934</strain>
    </source>
</reference>
<dbReference type="AlphaFoldDB" id="A0A1H6SKM7"/>
<dbReference type="InterPro" id="IPR008969">
    <property type="entry name" value="CarboxyPept-like_regulatory"/>
</dbReference>
<dbReference type="InterPro" id="IPR039426">
    <property type="entry name" value="TonB-dep_rcpt-like"/>
</dbReference>
<dbReference type="InterPro" id="IPR000531">
    <property type="entry name" value="Beta-barrel_TonB"/>
</dbReference>
<keyword evidence="4 10" id="KW-0812">Transmembrane</keyword>
<feature type="signal peptide" evidence="12">
    <location>
        <begin position="1"/>
        <end position="19"/>
    </location>
</feature>
<keyword evidence="9 10" id="KW-0998">Cell outer membrane</keyword>
<evidence type="ECO:0000256" key="8">
    <source>
        <dbReference type="ARBA" id="ARBA00023170"/>
    </source>
</evidence>
<dbReference type="Gene3D" id="2.40.170.20">
    <property type="entry name" value="TonB-dependent receptor, beta-barrel domain"/>
    <property type="match status" value="1"/>
</dbReference>
<evidence type="ECO:0000256" key="4">
    <source>
        <dbReference type="ARBA" id="ARBA00022692"/>
    </source>
</evidence>
<name>A0A1H6SKM7_9FLAO</name>
<dbReference type="SUPFAM" id="SSF56935">
    <property type="entry name" value="Porins"/>
    <property type="match status" value="1"/>
</dbReference>
<dbReference type="PROSITE" id="PS52016">
    <property type="entry name" value="TONB_DEPENDENT_REC_3"/>
    <property type="match status" value="1"/>
</dbReference>
<evidence type="ECO:0000256" key="9">
    <source>
        <dbReference type="ARBA" id="ARBA00023237"/>
    </source>
</evidence>
<evidence type="ECO:0000259" key="14">
    <source>
        <dbReference type="Pfam" id="PF07715"/>
    </source>
</evidence>
<organism evidence="15 16">
    <name type="scientific">Flavobacterium terrigena</name>
    <dbReference type="NCBI Taxonomy" id="402734"/>
    <lineage>
        <taxon>Bacteria</taxon>
        <taxon>Pseudomonadati</taxon>
        <taxon>Bacteroidota</taxon>
        <taxon>Flavobacteriia</taxon>
        <taxon>Flavobacteriales</taxon>
        <taxon>Flavobacteriaceae</taxon>
        <taxon>Flavobacterium</taxon>
    </lineage>
</organism>
<gene>
    <name evidence="15" type="ORF">SAMN05660918_1406</name>
</gene>
<comment type="subcellular location">
    <subcellularLocation>
        <location evidence="1 10">Cell outer membrane</location>
        <topology evidence="1 10">Multi-pass membrane protein</topology>
    </subcellularLocation>
</comment>
<dbReference type="GO" id="GO:0044718">
    <property type="term" value="P:siderophore transmembrane transport"/>
    <property type="evidence" value="ECO:0007669"/>
    <property type="project" value="TreeGrafter"/>
</dbReference>
<comment type="similarity">
    <text evidence="10 11">Belongs to the TonB-dependent receptor family.</text>
</comment>
<dbReference type="Pfam" id="PF13715">
    <property type="entry name" value="CarbopepD_reg_2"/>
    <property type="match status" value="1"/>
</dbReference>
<evidence type="ECO:0000256" key="2">
    <source>
        <dbReference type="ARBA" id="ARBA00022448"/>
    </source>
</evidence>
<keyword evidence="16" id="KW-1185">Reference proteome</keyword>
<feature type="domain" description="TonB-dependent receptor plug" evidence="14">
    <location>
        <begin position="121"/>
        <end position="221"/>
    </location>
</feature>
<dbReference type="InterPro" id="IPR037066">
    <property type="entry name" value="Plug_dom_sf"/>
</dbReference>
<dbReference type="Pfam" id="PF07715">
    <property type="entry name" value="Plug"/>
    <property type="match status" value="1"/>
</dbReference>
<dbReference type="Gene3D" id="2.60.40.1120">
    <property type="entry name" value="Carboxypeptidase-like, regulatory domain"/>
    <property type="match status" value="1"/>
</dbReference>
<evidence type="ECO:0000256" key="1">
    <source>
        <dbReference type="ARBA" id="ARBA00004571"/>
    </source>
</evidence>
<evidence type="ECO:0000313" key="15">
    <source>
        <dbReference type="EMBL" id="SEI68463.1"/>
    </source>
</evidence>
<evidence type="ECO:0000256" key="7">
    <source>
        <dbReference type="ARBA" id="ARBA00023136"/>
    </source>
</evidence>
<evidence type="ECO:0000256" key="5">
    <source>
        <dbReference type="ARBA" id="ARBA00022729"/>
    </source>
</evidence>
<keyword evidence="5 12" id="KW-0732">Signal</keyword>
<evidence type="ECO:0000259" key="13">
    <source>
        <dbReference type="Pfam" id="PF00593"/>
    </source>
</evidence>
<feature type="chain" id="PRO_5011737347" evidence="12">
    <location>
        <begin position="20"/>
        <end position="736"/>
    </location>
</feature>
<feature type="domain" description="TonB-dependent receptor-like beta-barrel" evidence="13">
    <location>
        <begin position="273"/>
        <end position="704"/>
    </location>
</feature>
<dbReference type="GO" id="GO:0009279">
    <property type="term" value="C:cell outer membrane"/>
    <property type="evidence" value="ECO:0007669"/>
    <property type="project" value="UniProtKB-SubCell"/>
</dbReference>
<sequence>MKKYIFLIILMGFTSMGFAQNSISGTIKNENNEAIYNVEISVSDANIHTKSNENGQFEIKNLPIGKWTLIFKKDKFEIKSEQISVGKEEQKTLDIVLEEEHHHIDEILVSSVFNKTQNENVVKIDHINLKQIQNSGAINLSDALATNPGVSVVSTGVSIGKPVIRGLSGNRVLTYAQGIRLENQQFGEEHGLGLNANGQESVEIIKGPASLLYGSDAMGGVLYFNPEKYAANNKTELSVNQVVNSNTQGSNSSVTLKTSEDKFKFLVQNNYTTHADYKTPNGESVVNTRFIEKDFKVGTSFATSRYVADFRYNYNDLNLGLPEEDIEDSKFRTPLFPSQKIENHLLSFNQKVFFKNSKLEATAGYVFNDRKELEGADEIALFMKLKTFNYNVKYYLPHFGNFETIIGFQGMNQKNRNFGEERLIPDAKIADIGFFGTSQYKFNKNLLQFGVRYDFRNVNIQEFGDIGTEGSFQKLDKDFESINASLGFKTQITEKITSRINVATGFRAPNLSELSSNGVHEGSNRYEIGNGNLKNEQNFQVDLNVDYNAEHFDFFANGFYNKINNYIFISPNGNVIDDNFVYDYLQNNATLYGGEAGIHLHLHEMDWLHMTSSYEMVIGELDNKSSLPLIPANQWKNNFRANFDVSKSIKNSFVFLQANYTFNQNKIGEFETKTNDYLLLSSGIGTDIQLKKSKFNIYFTATNLLNKEYVAHLSRLKADGIYNMGRNIILGVNFNL</sequence>
<dbReference type="SUPFAM" id="SSF49464">
    <property type="entry name" value="Carboxypeptidase regulatory domain-like"/>
    <property type="match status" value="1"/>
</dbReference>
<keyword evidence="7 10" id="KW-0472">Membrane</keyword>
<dbReference type="RefSeq" id="WP_091310357.1">
    <property type="nucleotide sequence ID" value="NZ_CBCSJU010000002.1"/>
</dbReference>
<evidence type="ECO:0000313" key="16">
    <source>
        <dbReference type="Proteomes" id="UP000199702"/>
    </source>
</evidence>
<dbReference type="InterPro" id="IPR012910">
    <property type="entry name" value="Plug_dom"/>
</dbReference>
<dbReference type="PANTHER" id="PTHR30069">
    <property type="entry name" value="TONB-DEPENDENT OUTER MEMBRANE RECEPTOR"/>
    <property type="match status" value="1"/>
</dbReference>
<accession>A0A1H6SKM7</accession>
<evidence type="ECO:0000256" key="10">
    <source>
        <dbReference type="PROSITE-ProRule" id="PRU01360"/>
    </source>
</evidence>
<keyword evidence="8" id="KW-0675">Receptor</keyword>
<evidence type="ECO:0000256" key="11">
    <source>
        <dbReference type="RuleBase" id="RU003357"/>
    </source>
</evidence>
<evidence type="ECO:0000256" key="12">
    <source>
        <dbReference type="SAM" id="SignalP"/>
    </source>
</evidence>
<dbReference type="EMBL" id="FNYA01000002">
    <property type="protein sequence ID" value="SEI68463.1"/>
    <property type="molecule type" value="Genomic_DNA"/>
</dbReference>
<dbReference type="Pfam" id="PF00593">
    <property type="entry name" value="TonB_dep_Rec_b-barrel"/>
    <property type="match status" value="1"/>
</dbReference>
<dbReference type="InterPro" id="IPR036942">
    <property type="entry name" value="Beta-barrel_TonB_sf"/>
</dbReference>
<dbReference type="STRING" id="402734.SAMN05660918_1406"/>
<dbReference type="Gene3D" id="2.170.130.10">
    <property type="entry name" value="TonB-dependent receptor, plug domain"/>
    <property type="match status" value="1"/>
</dbReference>
<evidence type="ECO:0000256" key="3">
    <source>
        <dbReference type="ARBA" id="ARBA00022452"/>
    </source>
</evidence>
<dbReference type="GO" id="GO:0015344">
    <property type="term" value="F:siderophore uptake transmembrane transporter activity"/>
    <property type="evidence" value="ECO:0007669"/>
    <property type="project" value="TreeGrafter"/>
</dbReference>
<dbReference type="Proteomes" id="UP000199702">
    <property type="component" value="Unassembled WGS sequence"/>
</dbReference>
<proteinExistence type="inferred from homology"/>
<dbReference type="PANTHER" id="PTHR30069:SF29">
    <property type="entry name" value="HEMOGLOBIN AND HEMOGLOBIN-HAPTOGLOBIN-BINDING PROTEIN 1-RELATED"/>
    <property type="match status" value="1"/>
</dbReference>
<keyword evidence="6 11" id="KW-0798">TonB box</keyword>
<dbReference type="OrthoDB" id="9795928at2"/>